<protein>
    <recommendedName>
        <fullName evidence="6">MYND-type domain-containing protein</fullName>
    </recommendedName>
</protein>
<feature type="region of interest" description="Disordered" evidence="5">
    <location>
        <begin position="1"/>
        <end position="20"/>
    </location>
</feature>
<reference evidence="7" key="1">
    <citation type="submission" date="2022-08" db="EMBL/GenBank/DDBJ databases">
        <authorList>
            <consortium name="DOE Joint Genome Institute"/>
            <person name="Min B."/>
            <person name="Riley R."/>
            <person name="Sierra-Patev S."/>
            <person name="Naranjo-Ortiz M."/>
            <person name="Looney B."/>
            <person name="Konkel Z."/>
            <person name="Slot J.C."/>
            <person name="Sakamoto Y."/>
            <person name="Steenwyk J.L."/>
            <person name="Rokas A."/>
            <person name="Carro J."/>
            <person name="Camarero S."/>
            <person name="Ferreira P."/>
            <person name="Molpeceres G."/>
            <person name="Ruiz-Duenas F.J."/>
            <person name="Serrano A."/>
            <person name="Henrissat B."/>
            <person name="Drula E."/>
            <person name="Hughes K.W."/>
            <person name="Mata J.L."/>
            <person name="Ishikawa N.K."/>
            <person name="Vargas-Isla R."/>
            <person name="Ushijima S."/>
            <person name="Smith C.A."/>
            <person name="Ahrendt S."/>
            <person name="Andreopoulos W."/>
            <person name="He G."/>
            <person name="Labutti K."/>
            <person name="Lipzen A."/>
            <person name="Ng V."/>
            <person name="Sandor L."/>
            <person name="Barry K."/>
            <person name="Martinez A.T."/>
            <person name="Xiao Y."/>
            <person name="Gibbons J.G."/>
            <person name="Terashima K."/>
            <person name="Hibbett D.S."/>
            <person name="Grigoriev I.V."/>
        </authorList>
    </citation>
    <scope>NUCLEOTIDE SEQUENCE</scope>
    <source>
        <strain evidence="7">Sp2 HRB7682 ss15</strain>
    </source>
</reference>
<organism evidence="7 8">
    <name type="scientific">Lentinula lateritia</name>
    <dbReference type="NCBI Taxonomy" id="40482"/>
    <lineage>
        <taxon>Eukaryota</taxon>
        <taxon>Fungi</taxon>
        <taxon>Dikarya</taxon>
        <taxon>Basidiomycota</taxon>
        <taxon>Agaricomycotina</taxon>
        <taxon>Agaricomycetes</taxon>
        <taxon>Agaricomycetidae</taxon>
        <taxon>Agaricales</taxon>
        <taxon>Marasmiineae</taxon>
        <taxon>Omphalotaceae</taxon>
        <taxon>Lentinula</taxon>
    </lineage>
</organism>
<dbReference type="InterPro" id="IPR002893">
    <property type="entry name" value="Znf_MYND"/>
</dbReference>
<evidence type="ECO:0000256" key="2">
    <source>
        <dbReference type="ARBA" id="ARBA00022771"/>
    </source>
</evidence>
<dbReference type="Proteomes" id="UP001150238">
    <property type="component" value="Unassembled WGS sequence"/>
</dbReference>
<feature type="compositionally biased region" description="Basic residues" evidence="5">
    <location>
        <begin position="1"/>
        <end position="13"/>
    </location>
</feature>
<dbReference type="AlphaFoldDB" id="A0A9W8ZQA1"/>
<evidence type="ECO:0000256" key="5">
    <source>
        <dbReference type="SAM" id="MobiDB-lite"/>
    </source>
</evidence>
<dbReference type="GO" id="GO:0008270">
    <property type="term" value="F:zinc ion binding"/>
    <property type="evidence" value="ECO:0007669"/>
    <property type="project" value="UniProtKB-KW"/>
</dbReference>
<keyword evidence="1" id="KW-0479">Metal-binding</keyword>
<keyword evidence="2 4" id="KW-0863">Zinc-finger</keyword>
<evidence type="ECO:0000313" key="8">
    <source>
        <dbReference type="Proteomes" id="UP001150238"/>
    </source>
</evidence>
<dbReference type="EMBL" id="JANVFS010000063">
    <property type="protein sequence ID" value="KAJ4464031.1"/>
    <property type="molecule type" value="Genomic_DNA"/>
</dbReference>
<name>A0A9W8ZQA1_9AGAR</name>
<evidence type="ECO:0000256" key="3">
    <source>
        <dbReference type="ARBA" id="ARBA00022833"/>
    </source>
</evidence>
<sequence>MPANRGRKKKSSNVKRSLQSNLARDVENARGWAEIVQIIRDQHQIPDLSTKAGLKRVYLNFDQVFQQLDSTFQKYEDNDEIVGGVVGIYTQMCEDAVLRTKLCENGLLLRLFPLLKRDVCRQMALHTLVNIGHHGGTNVHAEIARQAPILVQTLLDHPEEHQTVEHIIVILSHSVGAAVNGDSQGPEMPEIHRSLDMRIILKTTIHHMRQLYASKTLIDHGNQLVFASAMHCSAAFRSEPDLDKFLVAGLKSKNWGLRGSCLGAMIRSYILSTVPDQPALGPAQLIQIFGSAWPPHLLEVMNQYGLSRCQTTQQRGHAMALSDAITGAHSRDHYILGGKLADLTLLTEFSLPATPMFPLSEIIPRCVEALRARGTVADTNKADILEMKYLIRLQDWDGIKSKAQQFLSRNPDSAYTFYALTLRPGSEDGLRAAKKGLKCKENNTTPYLYFQLLRRAIELAADLGVCYFQEYDQHGRMMWEEAIAFLMSALEDSKTFIEQAPPDNPYMMAILHWNIVLTITMEGPNADLKMVEVGLRSGARNKLKISEEISEHLRSPILHTQTYATQKLVVDLYAEAEKDWAAGIKLMDERLDEQIPPPDFPKKAEDELTAWLNDMSLKKFTCSSATPKVNVKDLWYKQCSWCRNPSAVLRKCSGCESARYCDSQCQKAHWSNHKKECKARISGS</sequence>
<comment type="caution">
    <text evidence="7">The sequence shown here is derived from an EMBL/GenBank/DDBJ whole genome shotgun (WGS) entry which is preliminary data.</text>
</comment>
<evidence type="ECO:0000259" key="6">
    <source>
        <dbReference type="PROSITE" id="PS50865"/>
    </source>
</evidence>
<dbReference type="Pfam" id="PF01753">
    <property type="entry name" value="zf-MYND"/>
    <property type="match status" value="1"/>
</dbReference>
<dbReference type="PROSITE" id="PS01360">
    <property type="entry name" value="ZF_MYND_1"/>
    <property type="match status" value="1"/>
</dbReference>
<reference evidence="7" key="2">
    <citation type="journal article" date="2023" name="Proc. Natl. Acad. Sci. U.S.A.">
        <title>A global phylogenomic analysis of the shiitake genus Lentinula.</title>
        <authorList>
            <person name="Sierra-Patev S."/>
            <person name="Min B."/>
            <person name="Naranjo-Ortiz M."/>
            <person name="Looney B."/>
            <person name="Konkel Z."/>
            <person name="Slot J.C."/>
            <person name="Sakamoto Y."/>
            <person name="Steenwyk J.L."/>
            <person name="Rokas A."/>
            <person name="Carro J."/>
            <person name="Camarero S."/>
            <person name="Ferreira P."/>
            <person name="Molpeceres G."/>
            <person name="Ruiz-Duenas F.J."/>
            <person name="Serrano A."/>
            <person name="Henrissat B."/>
            <person name="Drula E."/>
            <person name="Hughes K.W."/>
            <person name="Mata J.L."/>
            <person name="Ishikawa N.K."/>
            <person name="Vargas-Isla R."/>
            <person name="Ushijima S."/>
            <person name="Smith C.A."/>
            <person name="Donoghue J."/>
            <person name="Ahrendt S."/>
            <person name="Andreopoulos W."/>
            <person name="He G."/>
            <person name="LaButti K."/>
            <person name="Lipzen A."/>
            <person name="Ng V."/>
            <person name="Riley R."/>
            <person name="Sandor L."/>
            <person name="Barry K."/>
            <person name="Martinez A.T."/>
            <person name="Xiao Y."/>
            <person name="Gibbons J.G."/>
            <person name="Terashima K."/>
            <person name="Grigoriev I.V."/>
            <person name="Hibbett D."/>
        </authorList>
    </citation>
    <scope>NUCLEOTIDE SEQUENCE</scope>
    <source>
        <strain evidence="7">Sp2 HRB7682 ss15</strain>
    </source>
</reference>
<keyword evidence="3" id="KW-0862">Zinc</keyword>
<proteinExistence type="predicted"/>
<accession>A0A9W8ZQA1</accession>
<gene>
    <name evidence="7" type="ORF">C8J55DRAFT_442955</name>
</gene>
<dbReference type="PROSITE" id="PS50865">
    <property type="entry name" value="ZF_MYND_2"/>
    <property type="match status" value="1"/>
</dbReference>
<evidence type="ECO:0000313" key="7">
    <source>
        <dbReference type="EMBL" id="KAJ4464031.1"/>
    </source>
</evidence>
<evidence type="ECO:0000256" key="1">
    <source>
        <dbReference type="ARBA" id="ARBA00022723"/>
    </source>
</evidence>
<feature type="domain" description="MYND-type" evidence="6">
    <location>
        <begin position="639"/>
        <end position="677"/>
    </location>
</feature>
<dbReference type="Gene3D" id="6.10.140.2220">
    <property type="match status" value="1"/>
</dbReference>
<evidence type="ECO:0000256" key="4">
    <source>
        <dbReference type="PROSITE-ProRule" id="PRU00134"/>
    </source>
</evidence>
<dbReference type="SUPFAM" id="SSF144232">
    <property type="entry name" value="HIT/MYND zinc finger-like"/>
    <property type="match status" value="1"/>
</dbReference>